<comment type="caution">
    <text evidence="2">The sequence shown here is derived from an EMBL/GenBank/DDBJ whole genome shotgun (WGS) entry which is preliminary data.</text>
</comment>
<keyword evidence="3" id="KW-1185">Reference proteome</keyword>
<evidence type="ECO:0000313" key="3">
    <source>
        <dbReference type="Proteomes" id="UP001189429"/>
    </source>
</evidence>
<accession>A0ABN9WHZ9</accession>
<dbReference type="InterPro" id="IPR013783">
    <property type="entry name" value="Ig-like_fold"/>
</dbReference>
<sequence length="1034" mass="109487">MWFIWVESAQDRFVQMLKTANRVHGSHAAGTMDSVDIAPAFVGSNPCMGGAGSGFDELDLVQLASADRPSPTAGWEPDSFFETYVRDLMDFNFLVDCSLGARFGDGLPLNEATQIIEAKLALEQLLSQRLLDCRIGWEWVAWDAETGHCLAGYSYAFQRVERDTLRQFSSTPPSWHEMKISPCWATSIRGACIAAQGRARTDRPDLSSVLFGPLGTDRKADEWVDQAVMEDDLTIRPTRRAALELFGFLGPAMLARPCNALLRQAEFVGFATWLRSSKGASPRMGERALSAAGDREDYTCTQSWTRSDNFRAACRRWSGQTNGELLAHLGRNVALESSGAEARQVLSEMAAELSDLVGRALAQPRCRGPALSRPLLERCAGNDDARRRRVPRSISSSKQRRPDKVPVLLDFARHLVAEHLARSELAFRGTRDGFDFGPDPLEPLLGAARSSCVPETAELLDVGRIMCRAGRAASSSACRLVLLALADPGIKGILARQEAANALTDTRCFAIMTAGCAFDELPHPGLPDEVAAMLQEAARVAAFAVALDKLAYTCDRMDYRRFAWLVNEYMLRAFRAFWTSGARALQRALGERRIVGSAAAVGAPAAAASGPQAAELAALSELDALCEALLQRLLPALRQVVEAAAEQAAGRALEAFRHAPGGAGAGAPGATALGALQPGQAVTVDWTFTNASADAWAAGAHLRFLGGQLAPPPGYRPAGAQAPTPAGGRLSVQAPMAKKPGPSDGQWQLESAAGAPLSPPLVVAATTLAPAVGSRAVPAAAGHGASVGGAVPAAPSFGGASPRMAARVIDGSAAAGLLAGSAAPSASTRAPPAVDVRLPGLGAVSSGPGLRQPQPQALQPQPQPAALRQPSGPLPGAPLQPGPPLGVSVSLGTAPAAAQPTGAGSWMPSNWIQIFEEFFGRDVAVRLRMLGEKERERMERLVRDHARAQGRCQADGTVLLDEVLSIASSGDRRGLDADSTRIWHGFDADSTRIRHGSDASDMDSTRIRRGQGRDGTDKVPRGCNIRCCPGCTRQ</sequence>
<feature type="region of interest" description="Disordered" evidence="1">
    <location>
        <begin position="713"/>
        <end position="751"/>
    </location>
</feature>
<gene>
    <name evidence="2" type="ORF">PCOR1329_LOCUS67532</name>
</gene>
<feature type="compositionally biased region" description="Low complexity" evidence="1">
    <location>
        <begin position="823"/>
        <end position="833"/>
    </location>
</feature>
<feature type="region of interest" description="Disordered" evidence="1">
    <location>
        <begin position="382"/>
        <end position="401"/>
    </location>
</feature>
<feature type="region of interest" description="Disordered" evidence="1">
    <location>
        <begin position="993"/>
        <end position="1017"/>
    </location>
</feature>
<reference evidence="2" key="1">
    <citation type="submission" date="2023-10" db="EMBL/GenBank/DDBJ databases">
        <authorList>
            <person name="Chen Y."/>
            <person name="Shah S."/>
            <person name="Dougan E. K."/>
            <person name="Thang M."/>
            <person name="Chan C."/>
        </authorList>
    </citation>
    <scope>NUCLEOTIDE SEQUENCE [LARGE SCALE GENOMIC DNA]</scope>
</reference>
<dbReference type="Gene3D" id="2.60.40.10">
    <property type="entry name" value="Immunoglobulins"/>
    <property type="match status" value="1"/>
</dbReference>
<feature type="region of interest" description="Disordered" evidence="1">
    <location>
        <begin position="823"/>
        <end position="891"/>
    </location>
</feature>
<dbReference type="EMBL" id="CAUYUJ010018758">
    <property type="protein sequence ID" value="CAK0886109.1"/>
    <property type="molecule type" value="Genomic_DNA"/>
</dbReference>
<organism evidence="2 3">
    <name type="scientific">Prorocentrum cordatum</name>
    <dbReference type="NCBI Taxonomy" id="2364126"/>
    <lineage>
        <taxon>Eukaryota</taxon>
        <taxon>Sar</taxon>
        <taxon>Alveolata</taxon>
        <taxon>Dinophyceae</taxon>
        <taxon>Prorocentrales</taxon>
        <taxon>Prorocentraceae</taxon>
        <taxon>Prorocentrum</taxon>
    </lineage>
</organism>
<feature type="compositionally biased region" description="Pro residues" evidence="1">
    <location>
        <begin position="872"/>
        <end position="884"/>
    </location>
</feature>
<name>A0ABN9WHZ9_9DINO</name>
<feature type="compositionally biased region" description="Low complexity" evidence="1">
    <location>
        <begin position="847"/>
        <end position="871"/>
    </location>
</feature>
<proteinExistence type="predicted"/>
<evidence type="ECO:0000313" key="2">
    <source>
        <dbReference type="EMBL" id="CAK0886109.1"/>
    </source>
</evidence>
<protein>
    <submittedName>
        <fullName evidence="2">Uncharacterized protein</fullName>
    </submittedName>
</protein>
<feature type="compositionally biased region" description="Low complexity" evidence="1">
    <location>
        <begin position="717"/>
        <end position="728"/>
    </location>
</feature>
<evidence type="ECO:0000256" key="1">
    <source>
        <dbReference type="SAM" id="MobiDB-lite"/>
    </source>
</evidence>
<dbReference type="Proteomes" id="UP001189429">
    <property type="component" value="Unassembled WGS sequence"/>
</dbReference>